<name>A0ABV5MY75_9ACTN</name>
<keyword evidence="2" id="KW-1185">Reference proteome</keyword>
<reference evidence="1 2" key="1">
    <citation type="submission" date="2024-09" db="EMBL/GenBank/DDBJ databases">
        <authorList>
            <person name="Sun Q."/>
            <person name="Mori K."/>
        </authorList>
    </citation>
    <scope>NUCLEOTIDE SEQUENCE [LARGE SCALE GENOMIC DNA]</scope>
    <source>
        <strain evidence="1 2">JCM 6917</strain>
    </source>
</reference>
<accession>A0ABV5MY75</accession>
<protein>
    <submittedName>
        <fullName evidence="1">Uncharacterized protein</fullName>
    </submittedName>
</protein>
<proteinExistence type="predicted"/>
<organism evidence="1 2">
    <name type="scientific">Streptomyces cinereospinus</name>
    <dbReference type="NCBI Taxonomy" id="285561"/>
    <lineage>
        <taxon>Bacteria</taxon>
        <taxon>Bacillati</taxon>
        <taxon>Actinomycetota</taxon>
        <taxon>Actinomycetes</taxon>
        <taxon>Kitasatosporales</taxon>
        <taxon>Streptomycetaceae</taxon>
        <taxon>Streptomyces</taxon>
    </lineage>
</organism>
<dbReference type="EMBL" id="JBHMCY010000014">
    <property type="protein sequence ID" value="MFB9462970.1"/>
    <property type="molecule type" value="Genomic_DNA"/>
</dbReference>
<evidence type="ECO:0000313" key="2">
    <source>
        <dbReference type="Proteomes" id="UP001589709"/>
    </source>
</evidence>
<dbReference type="Proteomes" id="UP001589709">
    <property type="component" value="Unassembled WGS sequence"/>
</dbReference>
<sequence length="44" mass="4394">MSSLRATARDLCGAYDVVRTAPSAICRVAALPALAVGPPRPAGA</sequence>
<comment type="caution">
    <text evidence="1">The sequence shown here is derived from an EMBL/GenBank/DDBJ whole genome shotgun (WGS) entry which is preliminary data.</text>
</comment>
<dbReference type="RefSeq" id="WP_381344645.1">
    <property type="nucleotide sequence ID" value="NZ_JBHMCY010000014.1"/>
</dbReference>
<gene>
    <name evidence="1" type="ORF">ACFF45_09710</name>
</gene>
<evidence type="ECO:0000313" key="1">
    <source>
        <dbReference type="EMBL" id="MFB9462970.1"/>
    </source>
</evidence>